<evidence type="ECO:0000256" key="10">
    <source>
        <dbReference type="ARBA" id="ARBA00033171"/>
    </source>
</evidence>
<dbReference type="PANTHER" id="PTHR31528">
    <property type="entry name" value="4-AMINO-5-HYDROXYMETHYL-2-METHYLPYRIMIDINE PHOSPHATE SYNTHASE THI11-RELATED"/>
    <property type="match status" value="1"/>
</dbReference>
<dbReference type="InterPro" id="IPR006311">
    <property type="entry name" value="TAT_signal"/>
</dbReference>
<dbReference type="Pfam" id="PF09084">
    <property type="entry name" value="NMT1"/>
    <property type="match status" value="1"/>
</dbReference>
<feature type="domain" description="SsuA/THI5-like" evidence="12">
    <location>
        <begin position="64"/>
        <end position="269"/>
    </location>
</feature>
<dbReference type="Proteomes" id="UP000443843">
    <property type="component" value="Unassembled WGS sequence"/>
</dbReference>
<comment type="subunit">
    <text evidence="4">Homodimer.</text>
</comment>
<keyword evidence="6" id="KW-0479">Metal-binding</keyword>
<comment type="similarity">
    <text evidence="3">Belongs to the NMT1/THI5 family.</text>
</comment>
<gene>
    <name evidence="13" type="ORF">GLS40_03825</name>
</gene>
<evidence type="ECO:0000256" key="9">
    <source>
        <dbReference type="ARBA" id="ARBA00023004"/>
    </source>
</evidence>
<keyword evidence="8" id="KW-0784">Thiamine biosynthesis</keyword>
<dbReference type="AlphaFoldDB" id="A0A844VZE0"/>
<evidence type="ECO:0000259" key="12">
    <source>
        <dbReference type="Pfam" id="PF09084"/>
    </source>
</evidence>
<dbReference type="Gene3D" id="3.40.190.10">
    <property type="entry name" value="Periplasmic binding protein-like II"/>
    <property type="match status" value="2"/>
</dbReference>
<dbReference type="PANTHER" id="PTHR31528:SF1">
    <property type="entry name" value="4-AMINO-5-HYDROXYMETHYL-2-METHYLPYRIMIDINE PHOSPHATE SYNTHASE THI11-RELATED"/>
    <property type="match status" value="1"/>
</dbReference>
<dbReference type="PROSITE" id="PS51318">
    <property type="entry name" value="TAT"/>
    <property type="match status" value="1"/>
</dbReference>
<evidence type="ECO:0000256" key="7">
    <source>
        <dbReference type="ARBA" id="ARBA00022898"/>
    </source>
</evidence>
<dbReference type="InterPro" id="IPR015168">
    <property type="entry name" value="SsuA/THI5"/>
</dbReference>
<comment type="pathway">
    <text evidence="2">Cofactor biosynthesis; thiamine diphosphate biosynthesis.</text>
</comment>
<keyword evidence="9" id="KW-0408">Iron</keyword>
<dbReference type="InterPro" id="IPR027939">
    <property type="entry name" value="NMT1/THI5"/>
</dbReference>
<evidence type="ECO:0000313" key="14">
    <source>
        <dbReference type="Proteomes" id="UP000443843"/>
    </source>
</evidence>
<evidence type="ECO:0000256" key="11">
    <source>
        <dbReference type="ARBA" id="ARBA00048179"/>
    </source>
</evidence>
<evidence type="ECO:0000256" key="5">
    <source>
        <dbReference type="ARBA" id="ARBA00022679"/>
    </source>
</evidence>
<sequence length="353" mass="37849">MTKNRKAPDASCGLNRRTFLTTSLGAAAVTGLGAQAFLTAGPARASGTTPLRVQFDWLMGNGQIGDIVAREKGYFAEEGLDVEFAPGGPNAQTLPPVLTGQSQMAEFSSTAQFLVAAGAGRPVKLFACGYQFSPYAYISLPKSPIRTPQDLVGKTIAVNPNGRFTLDLIMNLNGIDKDDVRLITQGADMTPLLVGQADAVTGFMTNTSALAALGPDYITMTSEDAGLVGYANAYFSTQEGFEENKDALTRYIAGAARGWGWAFENRTEAVDIMCDAYPNLDRAVEHNTVDIVMSIAFGPDTKTHGWGWFDKSKLERQVEIFNSGNGFIEGVPVVENVVTHEILEATSDVRPKL</sequence>
<reference evidence="13 14" key="1">
    <citation type="submission" date="2019-11" db="EMBL/GenBank/DDBJ databases">
        <title>Pseudooceanicola pacifica sp. nov., isolated from deep-sea sediment of the Pacific Ocean.</title>
        <authorList>
            <person name="Lyu L."/>
        </authorList>
    </citation>
    <scope>NUCLEOTIDE SEQUENCE [LARGE SCALE GENOMIC DNA]</scope>
    <source>
        <strain evidence="13 14">216_PA32_1</strain>
    </source>
</reference>
<dbReference type="RefSeq" id="WP_160381378.1">
    <property type="nucleotide sequence ID" value="NZ_WNXQ01000002.1"/>
</dbReference>
<evidence type="ECO:0000256" key="8">
    <source>
        <dbReference type="ARBA" id="ARBA00022977"/>
    </source>
</evidence>
<organism evidence="13 14">
    <name type="scientific">Pseudooceanicola pacificus</name>
    <dbReference type="NCBI Taxonomy" id="2676438"/>
    <lineage>
        <taxon>Bacteria</taxon>
        <taxon>Pseudomonadati</taxon>
        <taxon>Pseudomonadota</taxon>
        <taxon>Alphaproteobacteria</taxon>
        <taxon>Rhodobacterales</taxon>
        <taxon>Paracoccaceae</taxon>
        <taxon>Pseudooceanicola</taxon>
    </lineage>
</organism>
<name>A0A844VZE0_9RHOB</name>
<evidence type="ECO:0000256" key="2">
    <source>
        <dbReference type="ARBA" id="ARBA00004948"/>
    </source>
</evidence>
<evidence type="ECO:0000313" key="13">
    <source>
        <dbReference type="EMBL" id="MWB77146.1"/>
    </source>
</evidence>
<comment type="catalytic activity">
    <reaction evidence="11">
        <text>N(6)-(pyridoxal phosphate)-L-lysyl-[4-amino-5-hydroxymethyl-2-methylpyrimidine phosphate synthase] + L-histidyl-[4-amino-5-hydroxymethyl-2-methylpyrimidine phosphate synthase] + 2 Fe(3+) + 4 H2O = L-lysyl-[4-amino-5-hydroxymethyl-2-methylpyrimidine phosphate synthase] + (2S)-2-amino-5-hydroxy-4-oxopentanoyl-[4-amino-5-hydroxymethyl-2-methylpyrimidine phosphate synthase] + 4-amino-2-methyl-5-(phosphooxymethyl)pyrimidine + 3-oxopropanoate + 2 Fe(2+) + 2 H(+)</text>
        <dbReference type="Rhea" id="RHEA:65756"/>
        <dbReference type="Rhea" id="RHEA-COMP:16892"/>
        <dbReference type="Rhea" id="RHEA-COMP:16893"/>
        <dbReference type="Rhea" id="RHEA-COMP:16894"/>
        <dbReference type="Rhea" id="RHEA-COMP:16895"/>
        <dbReference type="ChEBI" id="CHEBI:15377"/>
        <dbReference type="ChEBI" id="CHEBI:15378"/>
        <dbReference type="ChEBI" id="CHEBI:29033"/>
        <dbReference type="ChEBI" id="CHEBI:29034"/>
        <dbReference type="ChEBI" id="CHEBI:29969"/>
        <dbReference type="ChEBI" id="CHEBI:29979"/>
        <dbReference type="ChEBI" id="CHEBI:33190"/>
        <dbReference type="ChEBI" id="CHEBI:58354"/>
        <dbReference type="ChEBI" id="CHEBI:143915"/>
        <dbReference type="ChEBI" id="CHEBI:157692"/>
    </reaction>
    <physiologicalReaction direction="left-to-right" evidence="11">
        <dbReference type="Rhea" id="RHEA:65757"/>
    </physiologicalReaction>
</comment>
<comment type="function">
    <text evidence="1">Responsible for the formation of the pyrimidine heterocycle in the thiamine biosynthesis pathway. Catalyzes the formation of hydroxymethylpyrimidine phosphate (HMP-P) from histidine and pyridoxal phosphate (PLP). The protein uses PLP and the active site histidine to form HMP-P, generating an inactive enzyme. The enzyme can only undergo a single turnover, which suggests it is a suicide enzyme.</text>
</comment>
<evidence type="ECO:0000256" key="3">
    <source>
        <dbReference type="ARBA" id="ARBA00009406"/>
    </source>
</evidence>
<dbReference type="GO" id="GO:0016740">
    <property type="term" value="F:transferase activity"/>
    <property type="evidence" value="ECO:0007669"/>
    <property type="project" value="UniProtKB-KW"/>
</dbReference>
<proteinExistence type="inferred from homology"/>
<keyword evidence="5" id="KW-0808">Transferase</keyword>
<dbReference type="GO" id="GO:0046872">
    <property type="term" value="F:metal ion binding"/>
    <property type="evidence" value="ECO:0007669"/>
    <property type="project" value="UniProtKB-KW"/>
</dbReference>
<comment type="caution">
    <text evidence="13">The sequence shown here is derived from an EMBL/GenBank/DDBJ whole genome shotgun (WGS) entry which is preliminary data.</text>
</comment>
<dbReference type="GO" id="GO:0009228">
    <property type="term" value="P:thiamine biosynthetic process"/>
    <property type="evidence" value="ECO:0007669"/>
    <property type="project" value="UniProtKB-KW"/>
</dbReference>
<evidence type="ECO:0000256" key="1">
    <source>
        <dbReference type="ARBA" id="ARBA00003469"/>
    </source>
</evidence>
<keyword evidence="14" id="KW-1185">Reference proteome</keyword>
<accession>A0A844VZE0</accession>
<keyword evidence="7" id="KW-0663">Pyridoxal phosphate</keyword>
<dbReference type="SUPFAM" id="SSF53850">
    <property type="entry name" value="Periplasmic binding protein-like II"/>
    <property type="match status" value="1"/>
</dbReference>
<evidence type="ECO:0000256" key="4">
    <source>
        <dbReference type="ARBA" id="ARBA00011738"/>
    </source>
</evidence>
<evidence type="ECO:0000256" key="6">
    <source>
        <dbReference type="ARBA" id="ARBA00022723"/>
    </source>
</evidence>
<dbReference type="EMBL" id="WNXQ01000002">
    <property type="protein sequence ID" value="MWB77146.1"/>
    <property type="molecule type" value="Genomic_DNA"/>
</dbReference>
<protein>
    <recommendedName>
        <fullName evidence="10">Thiamine pyrimidine synthase</fullName>
    </recommendedName>
</protein>